<evidence type="ECO:0000313" key="2">
    <source>
        <dbReference type="EMBL" id="QEC62455.1"/>
    </source>
</evidence>
<reference evidence="2 3" key="1">
    <citation type="journal article" date="2017" name="Curr. Microbiol.">
        <title>Mucilaginibacter ginsenosidivorans sp. nov., Isolated from Soil of Ginseng Field.</title>
        <authorList>
            <person name="Kim M.M."/>
            <person name="Siddiqi M.Z."/>
            <person name="Im W.T."/>
        </authorList>
    </citation>
    <scope>NUCLEOTIDE SEQUENCE [LARGE SCALE GENOMIC DNA]</scope>
    <source>
        <strain evidence="2 3">Gsoil 3017</strain>
    </source>
</reference>
<feature type="compositionally biased region" description="Low complexity" evidence="1">
    <location>
        <begin position="227"/>
        <end position="240"/>
    </location>
</feature>
<evidence type="ECO:0000256" key="1">
    <source>
        <dbReference type="SAM" id="MobiDB-lite"/>
    </source>
</evidence>
<organism evidence="2 3">
    <name type="scientific">Mucilaginibacter ginsenosidivorans</name>
    <dbReference type="NCBI Taxonomy" id="398053"/>
    <lineage>
        <taxon>Bacteria</taxon>
        <taxon>Pseudomonadati</taxon>
        <taxon>Bacteroidota</taxon>
        <taxon>Sphingobacteriia</taxon>
        <taxon>Sphingobacteriales</taxon>
        <taxon>Sphingobacteriaceae</taxon>
        <taxon>Mucilaginibacter</taxon>
    </lineage>
</organism>
<feature type="region of interest" description="Disordered" evidence="1">
    <location>
        <begin position="218"/>
        <end position="256"/>
    </location>
</feature>
<dbReference type="RefSeq" id="WP_147031032.1">
    <property type="nucleotide sequence ID" value="NZ_CP042436.1"/>
</dbReference>
<evidence type="ECO:0008006" key="4">
    <source>
        <dbReference type="Google" id="ProtNLM"/>
    </source>
</evidence>
<dbReference type="Proteomes" id="UP000321479">
    <property type="component" value="Chromosome"/>
</dbReference>
<sequence length="256" mass="30187">MNTENLEYLKKNLLNLGFGEKVNDEMEKLIRAKVPEFNLTAEQTYNNKKVDYTLHFKAGEQNDMYFFNRYEATLKNEADPTKDRAQTLYINRGHGITAKEAFNLLEGRSVEKKLYNKENEPYTAWLKLDFKEKDDYGNHMLNKFSEGYGYNLEKTLAQYPIKELNNNQQKEELMRSLRKGNAQQVIIEKDGHAQKYYLVAEPQYKQINIYDSQMKSVKRESLRLDNSNEQSQSKKQSQKNGQEESSRKQSRKQPVH</sequence>
<proteinExistence type="predicted"/>
<keyword evidence="3" id="KW-1185">Reference proteome</keyword>
<accession>A0A5B8UUK8</accession>
<protein>
    <recommendedName>
        <fullName evidence="4">DUF3945 domain-containing protein</fullName>
    </recommendedName>
</protein>
<dbReference type="AlphaFoldDB" id="A0A5B8UUK8"/>
<name>A0A5B8UUK8_9SPHI</name>
<evidence type="ECO:0000313" key="3">
    <source>
        <dbReference type="Proteomes" id="UP000321479"/>
    </source>
</evidence>
<gene>
    <name evidence="2" type="ORF">FRZ54_07595</name>
</gene>
<dbReference type="EMBL" id="CP042436">
    <property type="protein sequence ID" value="QEC62455.1"/>
    <property type="molecule type" value="Genomic_DNA"/>
</dbReference>
<dbReference type="KEGG" id="mgin:FRZ54_07595"/>
<dbReference type="OrthoDB" id="6372253at2"/>